<gene>
    <name evidence="9" type="ORF">FHX33_000620</name>
</gene>
<evidence type="ECO:0000256" key="2">
    <source>
        <dbReference type="ARBA" id="ARBA00005046"/>
    </source>
</evidence>
<keyword evidence="10" id="KW-1185">Reference proteome</keyword>
<comment type="caution">
    <text evidence="9">The sequence shown here is derived from an EMBL/GenBank/DDBJ whole genome shotgun (WGS) entry which is preliminary data.</text>
</comment>
<comment type="similarity">
    <text evidence="3 7">Belongs to the MoeA family.</text>
</comment>
<dbReference type="AlphaFoldDB" id="A0A7W4YH60"/>
<dbReference type="Gene3D" id="2.40.340.10">
    <property type="entry name" value="MoeA, C-terminal, domain IV"/>
    <property type="match status" value="1"/>
</dbReference>
<evidence type="ECO:0000259" key="8">
    <source>
        <dbReference type="SMART" id="SM00852"/>
    </source>
</evidence>
<dbReference type="Pfam" id="PF03453">
    <property type="entry name" value="MoeA_N"/>
    <property type="match status" value="1"/>
</dbReference>
<evidence type="ECO:0000256" key="4">
    <source>
        <dbReference type="ARBA" id="ARBA00022505"/>
    </source>
</evidence>
<dbReference type="GO" id="GO:0006777">
    <property type="term" value="P:Mo-molybdopterin cofactor biosynthetic process"/>
    <property type="evidence" value="ECO:0007669"/>
    <property type="project" value="UniProtKB-UniRule"/>
</dbReference>
<keyword evidence="7 9" id="KW-0808">Transferase</keyword>
<comment type="cofactor">
    <cofactor evidence="7">
        <name>Mg(2+)</name>
        <dbReference type="ChEBI" id="CHEBI:18420"/>
    </cofactor>
</comment>
<comment type="catalytic activity">
    <reaction evidence="6">
        <text>adenylyl-molybdopterin + molybdate = Mo-molybdopterin + AMP + H(+)</text>
        <dbReference type="Rhea" id="RHEA:35047"/>
        <dbReference type="ChEBI" id="CHEBI:15378"/>
        <dbReference type="ChEBI" id="CHEBI:36264"/>
        <dbReference type="ChEBI" id="CHEBI:62727"/>
        <dbReference type="ChEBI" id="CHEBI:71302"/>
        <dbReference type="ChEBI" id="CHEBI:456215"/>
        <dbReference type="EC" id="2.10.1.1"/>
    </reaction>
</comment>
<dbReference type="SUPFAM" id="SSF63867">
    <property type="entry name" value="MoeA C-terminal domain-like"/>
    <property type="match status" value="1"/>
</dbReference>
<evidence type="ECO:0000313" key="10">
    <source>
        <dbReference type="Proteomes" id="UP000538196"/>
    </source>
</evidence>
<dbReference type="SMART" id="SM00852">
    <property type="entry name" value="MoCF_biosynth"/>
    <property type="match status" value="1"/>
</dbReference>
<dbReference type="PANTHER" id="PTHR10192">
    <property type="entry name" value="MOLYBDOPTERIN BIOSYNTHESIS PROTEIN"/>
    <property type="match status" value="1"/>
</dbReference>
<dbReference type="NCBIfam" id="TIGR00177">
    <property type="entry name" value="molyb_syn"/>
    <property type="match status" value="1"/>
</dbReference>
<accession>A0A7W4YH60</accession>
<proteinExistence type="inferred from homology"/>
<dbReference type="GO" id="GO:0046872">
    <property type="term" value="F:metal ion binding"/>
    <property type="evidence" value="ECO:0007669"/>
    <property type="project" value="UniProtKB-UniRule"/>
</dbReference>
<sequence>MSPTVDEHAETVARLLAPLAAEPTVESVPLSEARGRVTASDVRSEVDLPLFRNSQMDGFAVRAADVAHAPVALEVAGDIPAGHAVAVTHAAGTAIRIMTGAPMPDGADAVIPVEDTELVLGRDDDLRGAVVEIRRPRRRGEYVRERGSDVHRGEVLVPAGTRLAPRHLAALAAAGVRSVPVRSRLRVGILTTGSELVTDGGPAAFGQIFDANGVALAALVEEAGAVVSSREASDDDPATFGRLLDAAVAVSDLVITSGGISQGAYEVVREVLEPRGAVVTTVAMQPGGPQATAVVDGVPVFCFPGNPVSTQVSFVVFLRGPLREAAGLPPVAPSSTRLAEPVRSVPGKRQFLRARSAEGAVTPVSGPSSHLVAAMARADVLIDMPAEVESLPAGADVTVWTL</sequence>
<dbReference type="InterPro" id="IPR036425">
    <property type="entry name" value="MoaB/Mog-like_dom_sf"/>
</dbReference>
<dbReference type="SUPFAM" id="SSF53218">
    <property type="entry name" value="Molybdenum cofactor biosynthesis proteins"/>
    <property type="match status" value="1"/>
</dbReference>
<reference evidence="9 10" key="1">
    <citation type="submission" date="2020-08" db="EMBL/GenBank/DDBJ databases">
        <title>Sequencing the genomes of 1000 actinobacteria strains.</title>
        <authorList>
            <person name="Klenk H.-P."/>
        </authorList>
    </citation>
    <scope>NUCLEOTIDE SEQUENCE [LARGE SCALE GENOMIC DNA]</scope>
    <source>
        <strain evidence="9 10">DSM 20146</strain>
    </source>
</reference>
<dbReference type="RefSeq" id="WP_183428150.1">
    <property type="nucleotide sequence ID" value="NZ_JACHVP010000001.1"/>
</dbReference>
<dbReference type="Pfam" id="PF00994">
    <property type="entry name" value="MoCF_biosynth"/>
    <property type="match status" value="1"/>
</dbReference>
<comment type="function">
    <text evidence="1 7">Catalyzes the insertion of molybdate into adenylated molybdopterin with the concomitant release of AMP.</text>
</comment>
<dbReference type="GO" id="GO:0061599">
    <property type="term" value="F:molybdopterin molybdotransferase activity"/>
    <property type="evidence" value="ECO:0007669"/>
    <property type="project" value="UniProtKB-UniRule"/>
</dbReference>
<organism evidence="9 10">
    <name type="scientific">Leifsonia aquatica</name>
    <name type="common">Corynebacterium aquaticum</name>
    <dbReference type="NCBI Taxonomy" id="144185"/>
    <lineage>
        <taxon>Bacteria</taxon>
        <taxon>Bacillati</taxon>
        <taxon>Actinomycetota</taxon>
        <taxon>Actinomycetes</taxon>
        <taxon>Micrococcales</taxon>
        <taxon>Microbacteriaceae</taxon>
        <taxon>Leifsonia</taxon>
    </lineage>
</organism>
<dbReference type="InterPro" id="IPR036135">
    <property type="entry name" value="MoeA_linker/N_sf"/>
</dbReference>
<evidence type="ECO:0000256" key="3">
    <source>
        <dbReference type="ARBA" id="ARBA00010763"/>
    </source>
</evidence>
<comment type="pathway">
    <text evidence="2 7">Cofactor biosynthesis; molybdopterin biosynthesis.</text>
</comment>
<protein>
    <recommendedName>
        <fullName evidence="7">Molybdopterin molybdenumtransferase</fullName>
        <ecNumber evidence="7">2.10.1.1</ecNumber>
    </recommendedName>
</protein>
<dbReference type="InterPro" id="IPR038987">
    <property type="entry name" value="MoeA-like"/>
</dbReference>
<dbReference type="GO" id="GO:0005829">
    <property type="term" value="C:cytosol"/>
    <property type="evidence" value="ECO:0007669"/>
    <property type="project" value="TreeGrafter"/>
</dbReference>
<dbReference type="Gene3D" id="2.170.190.11">
    <property type="entry name" value="Molybdopterin biosynthesis moea protein, domain 3"/>
    <property type="match status" value="1"/>
</dbReference>
<evidence type="ECO:0000256" key="7">
    <source>
        <dbReference type="RuleBase" id="RU365090"/>
    </source>
</evidence>
<dbReference type="InterPro" id="IPR005110">
    <property type="entry name" value="MoeA_linker/N"/>
</dbReference>
<keyword evidence="7" id="KW-0479">Metal-binding</keyword>
<keyword evidence="4 7" id="KW-0500">Molybdenum</keyword>
<dbReference type="Proteomes" id="UP000538196">
    <property type="component" value="Unassembled WGS sequence"/>
</dbReference>
<dbReference type="EC" id="2.10.1.1" evidence="7"/>
<dbReference type="InterPro" id="IPR005111">
    <property type="entry name" value="MoeA_C_domain_IV"/>
</dbReference>
<dbReference type="InterPro" id="IPR036688">
    <property type="entry name" value="MoeA_C_domain_IV_sf"/>
</dbReference>
<keyword evidence="7" id="KW-0460">Magnesium</keyword>
<dbReference type="InterPro" id="IPR001453">
    <property type="entry name" value="MoaB/Mog_dom"/>
</dbReference>
<dbReference type="CDD" id="cd00887">
    <property type="entry name" value="MoeA"/>
    <property type="match status" value="1"/>
</dbReference>
<dbReference type="FunFam" id="2.170.190.11:FF:000001">
    <property type="entry name" value="Molybdopterin molybdenumtransferase"/>
    <property type="match status" value="1"/>
</dbReference>
<dbReference type="UniPathway" id="UPA00344"/>
<evidence type="ECO:0000313" key="9">
    <source>
        <dbReference type="EMBL" id="MBB2965888.1"/>
    </source>
</evidence>
<feature type="domain" description="MoaB/Mog" evidence="8">
    <location>
        <begin position="188"/>
        <end position="325"/>
    </location>
</feature>
<keyword evidence="5 7" id="KW-0501">Molybdenum cofactor biosynthesis</keyword>
<name>A0A7W4YH60_LEIAQ</name>
<dbReference type="EMBL" id="JACHVP010000001">
    <property type="protein sequence ID" value="MBB2965888.1"/>
    <property type="molecule type" value="Genomic_DNA"/>
</dbReference>
<evidence type="ECO:0000256" key="5">
    <source>
        <dbReference type="ARBA" id="ARBA00023150"/>
    </source>
</evidence>
<dbReference type="SUPFAM" id="SSF63882">
    <property type="entry name" value="MoeA N-terminal region -like"/>
    <property type="match status" value="1"/>
</dbReference>
<dbReference type="Gene3D" id="3.40.980.10">
    <property type="entry name" value="MoaB/Mog-like domain"/>
    <property type="match status" value="1"/>
</dbReference>
<dbReference type="Pfam" id="PF03454">
    <property type="entry name" value="MoeA_C"/>
    <property type="match status" value="1"/>
</dbReference>
<evidence type="ECO:0000256" key="1">
    <source>
        <dbReference type="ARBA" id="ARBA00002901"/>
    </source>
</evidence>
<dbReference type="Gene3D" id="3.90.105.10">
    <property type="entry name" value="Molybdopterin biosynthesis moea protein, domain 2"/>
    <property type="match status" value="1"/>
</dbReference>
<dbReference type="PANTHER" id="PTHR10192:SF5">
    <property type="entry name" value="GEPHYRIN"/>
    <property type="match status" value="1"/>
</dbReference>
<evidence type="ECO:0000256" key="6">
    <source>
        <dbReference type="ARBA" id="ARBA00047317"/>
    </source>
</evidence>
<dbReference type="NCBIfam" id="NF045515">
    <property type="entry name" value="Glp_gephyrin"/>
    <property type="match status" value="1"/>
</dbReference>